<dbReference type="EMBL" id="LRDC01000014">
    <property type="protein sequence ID" value="KVX02391.1"/>
    <property type="molecule type" value="Genomic_DNA"/>
</dbReference>
<evidence type="ECO:0000313" key="2">
    <source>
        <dbReference type="EMBL" id="KVX02391.1"/>
    </source>
</evidence>
<dbReference type="PANTHER" id="PTHR43792">
    <property type="entry name" value="GNAT FAMILY, PUTATIVE (AFU_ORTHOLOGUE AFUA_3G00765)-RELATED-RELATED"/>
    <property type="match status" value="1"/>
</dbReference>
<evidence type="ECO:0000313" key="3">
    <source>
        <dbReference type="Proteomes" id="UP000055702"/>
    </source>
</evidence>
<dbReference type="RefSeq" id="WP_059745452.1">
    <property type="nucleotide sequence ID" value="NZ_LRDC01000014.1"/>
</dbReference>
<dbReference type="Gene3D" id="3.40.630.30">
    <property type="match status" value="1"/>
</dbReference>
<dbReference type="AlphaFoldDB" id="A0A106C1A4"/>
<dbReference type="PANTHER" id="PTHR43792:SF1">
    <property type="entry name" value="N-ACETYLTRANSFERASE DOMAIN-CONTAINING PROTEIN"/>
    <property type="match status" value="1"/>
</dbReference>
<reference evidence="2 3" key="1">
    <citation type="submission" date="2016-01" db="EMBL/GenBank/DDBJ databases">
        <title>Draft genome of the antarctic isolate Shewanella frigidimarina Ag06-30.</title>
        <authorList>
            <person name="Parmeciano Di Noto G."/>
            <person name="Vazquez S."/>
            <person name="Mac Cormack W."/>
            <person name="Iriarte A."/>
            <person name="Quiroga C."/>
        </authorList>
    </citation>
    <scope>NUCLEOTIDE SEQUENCE [LARGE SCALE GENOMIC DNA]</scope>
    <source>
        <strain evidence="2 3">Ag06-30</strain>
    </source>
</reference>
<evidence type="ECO:0000259" key="1">
    <source>
        <dbReference type="PROSITE" id="PS51186"/>
    </source>
</evidence>
<comment type="caution">
    <text evidence="2">The sequence shown here is derived from an EMBL/GenBank/DDBJ whole genome shotgun (WGS) entry which is preliminary data.</text>
</comment>
<keyword evidence="2" id="KW-0808">Transferase</keyword>
<sequence>MDINLYSDRLKLRNLLSRDWDFYLRLHLDKDVNQYIRSIEPESDIVAKFEQRKVVWLFESGDWLTLVIERVDNSQAVGLIGFRCDDAQLRRAEVGYLIAPEQQGLGFASESLLAVTDWGALQFSMHKYIGICAHENTASRKVLEKVGFVLEGTLKQNNCVDGKWSDDCYMGLLTALRT</sequence>
<feature type="domain" description="N-acetyltransferase" evidence="1">
    <location>
        <begin position="10"/>
        <end position="175"/>
    </location>
</feature>
<dbReference type="InterPro" id="IPR016181">
    <property type="entry name" value="Acyl_CoA_acyltransferase"/>
</dbReference>
<dbReference type="SUPFAM" id="SSF55729">
    <property type="entry name" value="Acyl-CoA N-acyltransferases (Nat)"/>
    <property type="match status" value="1"/>
</dbReference>
<dbReference type="InterPro" id="IPR000182">
    <property type="entry name" value="GNAT_dom"/>
</dbReference>
<dbReference type="PROSITE" id="PS51186">
    <property type="entry name" value="GNAT"/>
    <property type="match status" value="1"/>
</dbReference>
<proteinExistence type="predicted"/>
<dbReference type="Proteomes" id="UP000055702">
    <property type="component" value="Unassembled WGS sequence"/>
</dbReference>
<organism evidence="2">
    <name type="scientific">Shewanella frigidimarina</name>
    <dbReference type="NCBI Taxonomy" id="56812"/>
    <lineage>
        <taxon>Bacteria</taxon>
        <taxon>Pseudomonadati</taxon>
        <taxon>Pseudomonadota</taxon>
        <taxon>Gammaproteobacteria</taxon>
        <taxon>Alteromonadales</taxon>
        <taxon>Shewanellaceae</taxon>
        <taxon>Shewanella</taxon>
    </lineage>
</organism>
<accession>A0A106C1A4</accession>
<dbReference type="Pfam" id="PF13302">
    <property type="entry name" value="Acetyltransf_3"/>
    <property type="match status" value="1"/>
</dbReference>
<dbReference type="GO" id="GO:0016747">
    <property type="term" value="F:acyltransferase activity, transferring groups other than amino-acyl groups"/>
    <property type="evidence" value="ECO:0007669"/>
    <property type="project" value="InterPro"/>
</dbReference>
<name>A0A106C1A4_SHEFR</name>
<gene>
    <name evidence="2" type="ORF">AWJ07_14725</name>
</gene>
<dbReference type="InterPro" id="IPR051531">
    <property type="entry name" value="N-acetyltransferase"/>
</dbReference>
<protein>
    <submittedName>
        <fullName evidence="2">GCN5 family acetyltransferase</fullName>
    </submittedName>
</protein>